<protein>
    <recommendedName>
        <fullName evidence="5">DUF2510 domain-containing protein</fullName>
    </recommendedName>
</protein>
<evidence type="ECO:0000313" key="3">
    <source>
        <dbReference type="EMBL" id="MFC6870116.1"/>
    </source>
</evidence>
<gene>
    <name evidence="3" type="ORF">ACFQGD_23525</name>
</gene>
<dbReference type="Proteomes" id="UP001596337">
    <property type="component" value="Unassembled WGS sequence"/>
</dbReference>
<evidence type="ECO:0000313" key="4">
    <source>
        <dbReference type="Proteomes" id="UP001596337"/>
    </source>
</evidence>
<name>A0ABW2C454_9PSEU</name>
<sequence>MSVIETILVFVVIPAVIYGLLGVLSMRSKFAAAPRYRPGQEWDHPPVWWSANPQGLDTTRTHADAGDEEATPVGGASGRW</sequence>
<evidence type="ECO:0008006" key="5">
    <source>
        <dbReference type="Google" id="ProtNLM"/>
    </source>
</evidence>
<comment type="caution">
    <text evidence="3">The sequence shown here is derived from an EMBL/GenBank/DDBJ whole genome shotgun (WGS) entry which is preliminary data.</text>
</comment>
<feature type="region of interest" description="Disordered" evidence="1">
    <location>
        <begin position="47"/>
        <end position="80"/>
    </location>
</feature>
<keyword evidence="4" id="KW-1185">Reference proteome</keyword>
<proteinExistence type="predicted"/>
<dbReference type="EMBL" id="JBHSXX010000001">
    <property type="protein sequence ID" value="MFC6870116.1"/>
    <property type="molecule type" value="Genomic_DNA"/>
</dbReference>
<dbReference type="RefSeq" id="WP_345394318.1">
    <property type="nucleotide sequence ID" value="NZ_BAABLA010000021.1"/>
</dbReference>
<evidence type="ECO:0000256" key="2">
    <source>
        <dbReference type="SAM" id="Phobius"/>
    </source>
</evidence>
<keyword evidence="2" id="KW-0812">Transmembrane</keyword>
<keyword evidence="2" id="KW-0472">Membrane</keyword>
<keyword evidence="2" id="KW-1133">Transmembrane helix</keyword>
<evidence type="ECO:0000256" key="1">
    <source>
        <dbReference type="SAM" id="MobiDB-lite"/>
    </source>
</evidence>
<reference evidence="4" key="1">
    <citation type="journal article" date="2019" name="Int. J. Syst. Evol. Microbiol.">
        <title>The Global Catalogue of Microorganisms (GCM) 10K type strain sequencing project: providing services to taxonomists for standard genome sequencing and annotation.</title>
        <authorList>
            <consortium name="The Broad Institute Genomics Platform"/>
            <consortium name="The Broad Institute Genome Sequencing Center for Infectious Disease"/>
            <person name="Wu L."/>
            <person name="Ma J."/>
        </authorList>
    </citation>
    <scope>NUCLEOTIDE SEQUENCE [LARGE SCALE GENOMIC DNA]</scope>
    <source>
        <strain evidence="4">KCTC 32255</strain>
    </source>
</reference>
<organism evidence="3 4">
    <name type="scientific">Haloechinothrix salitolerans</name>
    <dbReference type="NCBI Taxonomy" id="926830"/>
    <lineage>
        <taxon>Bacteria</taxon>
        <taxon>Bacillati</taxon>
        <taxon>Actinomycetota</taxon>
        <taxon>Actinomycetes</taxon>
        <taxon>Pseudonocardiales</taxon>
        <taxon>Pseudonocardiaceae</taxon>
        <taxon>Haloechinothrix</taxon>
    </lineage>
</organism>
<feature type="transmembrane region" description="Helical" evidence="2">
    <location>
        <begin position="6"/>
        <end position="26"/>
    </location>
</feature>
<accession>A0ABW2C454</accession>